<gene>
    <name evidence="2" type="ORF">I303_00556</name>
    <name evidence="3" type="ORF">I303_100555</name>
</gene>
<protein>
    <submittedName>
        <fullName evidence="2">Uncharacterized protein</fullName>
    </submittedName>
</protein>
<dbReference type="AlphaFoldDB" id="A0A1A6AFB2"/>
<evidence type="ECO:0000313" key="4">
    <source>
        <dbReference type="Proteomes" id="UP000078595"/>
    </source>
</evidence>
<evidence type="ECO:0000313" key="3">
    <source>
        <dbReference type="EMBL" id="WWC58020.1"/>
    </source>
</evidence>
<reference evidence="2" key="1">
    <citation type="submission" date="2013-07" db="EMBL/GenBank/DDBJ databases">
        <title>The Genome Sequence of Cryptococcus dejecticola CBS10117.</title>
        <authorList>
            <consortium name="The Broad Institute Genome Sequencing Platform"/>
            <person name="Cuomo C."/>
            <person name="Litvintseva A."/>
            <person name="Chen Y."/>
            <person name="Heitman J."/>
            <person name="Sun S."/>
            <person name="Springer D."/>
            <person name="Dromer F."/>
            <person name="Young S.K."/>
            <person name="Zeng Q."/>
            <person name="Gargeya S."/>
            <person name="Fitzgerald M."/>
            <person name="Abouelleil A."/>
            <person name="Alvarado L."/>
            <person name="Berlin A.M."/>
            <person name="Chapman S.B."/>
            <person name="Dewar J."/>
            <person name="Goldberg J."/>
            <person name="Griggs A."/>
            <person name="Gujja S."/>
            <person name="Hansen M."/>
            <person name="Howarth C."/>
            <person name="Imamovic A."/>
            <person name="Larimer J."/>
            <person name="McCowan C."/>
            <person name="Murphy C."/>
            <person name="Pearson M."/>
            <person name="Priest M."/>
            <person name="Roberts A."/>
            <person name="Saif S."/>
            <person name="Shea T."/>
            <person name="Sykes S."/>
            <person name="Wortman J."/>
            <person name="Nusbaum C."/>
            <person name="Birren B."/>
        </authorList>
    </citation>
    <scope>NUCLEOTIDE SEQUENCE [LARGE SCALE GENOMIC DNA]</scope>
    <source>
        <strain evidence="2">CBS 10117</strain>
    </source>
</reference>
<evidence type="ECO:0000256" key="1">
    <source>
        <dbReference type="SAM" id="MobiDB-lite"/>
    </source>
</evidence>
<sequence length="85" mass="8963">MPDESPQFDSRATTLADQSSQTPAASDQASGSNPNQTTPPPRARQIHLAHVQVLMFVFTGRKALEAAKRAARTLGSPGPSSGSKF</sequence>
<dbReference type="GeneID" id="28964255"/>
<reference evidence="3" key="2">
    <citation type="submission" date="2013-07" db="EMBL/GenBank/DDBJ databases">
        <authorList>
            <consortium name="The Broad Institute Genome Sequencing Platform"/>
            <person name="Cuomo C."/>
            <person name="Litvintseva A."/>
            <person name="Chen Y."/>
            <person name="Heitman J."/>
            <person name="Sun S."/>
            <person name="Springer D."/>
            <person name="Dromer F."/>
            <person name="Young S.K."/>
            <person name="Zeng Q."/>
            <person name="Gargeya S."/>
            <person name="Fitzgerald M."/>
            <person name="Abouelleil A."/>
            <person name="Alvarado L."/>
            <person name="Berlin A.M."/>
            <person name="Chapman S.B."/>
            <person name="Dewar J."/>
            <person name="Goldberg J."/>
            <person name="Griggs A."/>
            <person name="Gujja S."/>
            <person name="Hansen M."/>
            <person name="Howarth C."/>
            <person name="Imamovic A."/>
            <person name="Larimer J."/>
            <person name="McCowan C."/>
            <person name="Murphy C."/>
            <person name="Pearson M."/>
            <person name="Priest M."/>
            <person name="Roberts A."/>
            <person name="Saif S."/>
            <person name="Shea T."/>
            <person name="Sykes S."/>
            <person name="Wortman J."/>
            <person name="Nusbaum C."/>
            <person name="Birren B."/>
        </authorList>
    </citation>
    <scope>NUCLEOTIDE SEQUENCE</scope>
    <source>
        <strain evidence="3">CBS 10117</strain>
    </source>
</reference>
<dbReference type="EMBL" id="CP144530">
    <property type="protein sequence ID" value="WWC58020.1"/>
    <property type="molecule type" value="Genomic_DNA"/>
</dbReference>
<accession>A0A1A6AFB2</accession>
<dbReference type="VEuPathDB" id="FungiDB:I303_00556"/>
<evidence type="ECO:0000313" key="2">
    <source>
        <dbReference type="EMBL" id="OBR88739.1"/>
    </source>
</evidence>
<dbReference type="EMBL" id="KI894027">
    <property type="protein sequence ID" value="OBR88739.1"/>
    <property type="molecule type" value="Genomic_DNA"/>
</dbReference>
<keyword evidence="4" id="KW-1185">Reference proteome</keyword>
<name>A0A1A6AFB2_9TREE</name>
<dbReference type="KEGG" id="kdj:28964255"/>
<feature type="region of interest" description="Disordered" evidence="1">
    <location>
        <begin position="1"/>
        <end position="46"/>
    </location>
</feature>
<proteinExistence type="predicted"/>
<feature type="compositionally biased region" description="Polar residues" evidence="1">
    <location>
        <begin position="7"/>
        <end position="36"/>
    </location>
</feature>
<reference evidence="3" key="3">
    <citation type="submission" date="2024-02" db="EMBL/GenBank/DDBJ databases">
        <title>Comparative genomics of Cryptococcus and Kwoniella reveals pathogenesis evolution and contrasting modes of karyotype evolution via chromosome fusion or intercentromeric recombination.</title>
        <authorList>
            <person name="Coelho M.A."/>
            <person name="David-Palma M."/>
            <person name="Shea T."/>
            <person name="Bowers K."/>
            <person name="McGinley-Smith S."/>
            <person name="Mohammad A.W."/>
            <person name="Gnirke A."/>
            <person name="Yurkov A.M."/>
            <person name="Nowrousian M."/>
            <person name="Sun S."/>
            <person name="Cuomo C.A."/>
            <person name="Heitman J."/>
        </authorList>
    </citation>
    <scope>NUCLEOTIDE SEQUENCE</scope>
    <source>
        <strain evidence="3">CBS 10117</strain>
    </source>
</reference>
<dbReference type="Proteomes" id="UP000078595">
    <property type="component" value="Chromosome 1"/>
</dbReference>
<dbReference type="RefSeq" id="XP_018266581.1">
    <property type="nucleotide sequence ID" value="XM_018403927.1"/>
</dbReference>
<organism evidence="2">
    <name type="scientific">Kwoniella dejecticola CBS 10117</name>
    <dbReference type="NCBI Taxonomy" id="1296121"/>
    <lineage>
        <taxon>Eukaryota</taxon>
        <taxon>Fungi</taxon>
        <taxon>Dikarya</taxon>
        <taxon>Basidiomycota</taxon>
        <taxon>Agaricomycotina</taxon>
        <taxon>Tremellomycetes</taxon>
        <taxon>Tremellales</taxon>
        <taxon>Cryptococcaceae</taxon>
        <taxon>Kwoniella</taxon>
    </lineage>
</organism>